<keyword evidence="1" id="KW-0472">Membrane</keyword>
<dbReference type="AlphaFoldDB" id="A0A542YQW0"/>
<gene>
    <name evidence="2" type="ORF">FB467_1588</name>
</gene>
<proteinExistence type="predicted"/>
<evidence type="ECO:0000256" key="1">
    <source>
        <dbReference type="SAM" id="Phobius"/>
    </source>
</evidence>
<dbReference type="Proteomes" id="UP000319516">
    <property type="component" value="Unassembled WGS sequence"/>
</dbReference>
<evidence type="ECO:0000313" key="3">
    <source>
        <dbReference type="Proteomes" id="UP000319516"/>
    </source>
</evidence>
<name>A0A542YQW0_9MICO</name>
<accession>A0A542YQW0</accession>
<protein>
    <submittedName>
        <fullName evidence="2">Uncharacterized protein</fullName>
    </submittedName>
</protein>
<comment type="caution">
    <text evidence="2">The sequence shown here is derived from an EMBL/GenBank/DDBJ whole genome shotgun (WGS) entry which is preliminary data.</text>
</comment>
<feature type="transmembrane region" description="Helical" evidence="1">
    <location>
        <begin position="75"/>
        <end position="97"/>
    </location>
</feature>
<evidence type="ECO:0000313" key="2">
    <source>
        <dbReference type="EMBL" id="TQL50478.1"/>
    </source>
</evidence>
<dbReference type="RefSeq" id="WP_141784611.1">
    <property type="nucleotide sequence ID" value="NZ_BAAAIK010000002.1"/>
</dbReference>
<dbReference type="EMBL" id="VFOP01000001">
    <property type="protein sequence ID" value="TQL50478.1"/>
    <property type="molecule type" value="Genomic_DNA"/>
</dbReference>
<keyword evidence="1" id="KW-0812">Transmembrane</keyword>
<feature type="transmembrane region" description="Helical" evidence="1">
    <location>
        <begin position="313"/>
        <end position="336"/>
    </location>
</feature>
<organism evidence="2 3">
    <name type="scientific">Ornithinicoccus hortensis</name>
    <dbReference type="NCBI Taxonomy" id="82346"/>
    <lineage>
        <taxon>Bacteria</taxon>
        <taxon>Bacillati</taxon>
        <taxon>Actinomycetota</taxon>
        <taxon>Actinomycetes</taxon>
        <taxon>Micrococcales</taxon>
        <taxon>Intrasporangiaceae</taxon>
        <taxon>Ornithinicoccus</taxon>
    </lineage>
</organism>
<keyword evidence="1" id="KW-1133">Transmembrane helix</keyword>
<feature type="transmembrane region" description="Helical" evidence="1">
    <location>
        <begin position="43"/>
        <end position="69"/>
    </location>
</feature>
<keyword evidence="3" id="KW-1185">Reference proteome</keyword>
<sequence>MAPLDFSPLERELTREEGQRFRREASEGVYGERARAEEDSQRAGCSCAAAGLGLFLVGLALVGLVVVVAQGEADAGWFSLFLIVPGLGLLVAARFLGGGQDTGPWARRKQLVDFARVNGLGLALFAPPADREGMVFHQGPEARGRRDVVTWERDGQVVEIGTVEGTGGQGLVDGCGYLEMDLGGPVPHLVLDTAARPALSLMPQQWEAETQIIERTGERPFRIYGPPGAEAAAARVFTPELIDLLSDPGSPRCAETRGSTLLVYQFVRHDVLSADQWRRHAQIVDTVLRNEIPPPAAVVGATMTPRRWGRSPWWNWLLVLVLAAGVLALTVSLLLAS</sequence>
<reference evidence="2 3" key="1">
    <citation type="submission" date="2019-06" db="EMBL/GenBank/DDBJ databases">
        <title>Sequencing the genomes of 1000 actinobacteria strains.</title>
        <authorList>
            <person name="Klenk H.-P."/>
        </authorList>
    </citation>
    <scope>NUCLEOTIDE SEQUENCE [LARGE SCALE GENOMIC DNA]</scope>
    <source>
        <strain evidence="2 3">DSM 12335</strain>
    </source>
</reference>